<dbReference type="PANTHER" id="PTHR38781">
    <property type="entry name" value="ANTITOXIN DINJ-RELATED"/>
    <property type="match status" value="1"/>
</dbReference>
<evidence type="ECO:0000256" key="1">
    <source>
        <dbReference type="ARBA" id="ARBA00010562"/>
    </source>
</evidence>
<dbReference type="Gene3D" id="1.10.1220.10">
    <property type="entry name" value="Met repressor-like"/>
    <property type="match status" value="1"/>
</dbReference>
<gene>
    <name evidence="3" type="ORF">ABM34_06770</name>
</gene>
<organism evidence="3 4">
    <name type="scientific">Companilactobacillus ginsenosidimutans</name>
    <dbReference type="NCBI Taxonomy" id="1007676"/>
    <lineage>
        <taxon>Bacteria</taxon>
        <taxon>Bacillati</taxon>
        <taxon>Bacillota</taxon>
        <taxon>Bacilli</taxon>
        <taxon>Lactobacillales</taxon>
        <taxon>Lactobacillaceae</taxon>
        <taxon>Companilactobacillus</taxon>
    </lineage>
</organism>
<dbReference type="PATRIC" id="fig|1007676.4.peg.1350"/>
<dbReference type="KEGG" id="lgn:ABM34_06770"/>
<name>A0A0H4QJQ5_9LACO</name>
<dbReference type="InterPro" id="IPR007337">
    <property type="entry name" value="RelB/DinJ"/>
</dbReference>
<comment type="similarity">
    <text evidence="1">Belongs to the RelB/DinJ antitoxin family.</text>
</comment>
<evidence type="ECO:0000256" key="2">
    <source>
        <dbReference type="ARBA" id="ARBA00022649"/>
    </source>
</evidence>
<dbReference type="OrthoDB" id="9804867at2"/>
<dbReference type="EMBL" id="CP012034">
    <property type="protein sequence ID" value="AKP67271.1"/>
    <property type="molecule type" value="Genomic_DNA"/>
</dbReference>
<accession>A0A0H4QJQ5</accession>
<dbReference type="GO" id="GO:0006351">
    <property type="term" value="P:DNA-templated transcription"/>
    <property type="evidence" value="ECO:0007669"/>
    <property type="project" value="TreeGrafter"/>
</dbReference>
<dbReference type="RefSeq" id="WP_048704472.1">
    <property type="nucleotide sequence ID" value="NZ_CP012034.1"/>
</dbReference>
<evidence type="ECO:0008006" key="5">
    <source>
        <dbReference type="Google" id="ProtNLM"/>
    </source>
</evidence>
<dbReference type="PANTHER" id="PTHR38781:SF1">
    <property type="entry name" value="ANTITOXIN DINJ-RELATED"/>
    <property type="match status" value="1"/>
</dbReference>
<reference evidence="4" key="1">
    <citation type="submission" date="2015-07" db="EMBL/GenBank/DDBJ databases">
        <title>Lactobacillus ginsenosidimutans/EMML 3141/ whole genome sequencing.</title>
        <authorList>
            <person name="Kim M.K."/>
            <person name="Im W.-T."/>
            <person name="Srinivasan S."/>
            <person name="Lee J.-J."/>
        </authorList>
    </citation>
    <scope>NUCLEOTIDE SEQUENCE [LARGE SCALE GENOMIC DNA]</scope>
    <source>
        <strain evidence="4">EMML 3041</strain>
    </source>
</reference>
<evidence type="ECO:0000313" key="4">
    <source>
        <dbReference type="Proteomes" id="UP000036106"/>
    </source>
</evidence>
<sequence length="83" mass="9382">MEKDIAISFKANKKEKDEAAKIFNDLGLNLSSALNIFLKKSIAVGGLPFDLRNESLIPKYELIKRMKEIEDGDTVTRTINIKK</sequence>
<dbReference type="GO" id="GO:0006355">
    <property type="term" value="P:regulation of DNA-templated transcription"/>
    <property type="evidence" value="ECO:0007669"/>
    <property type="project" value="InterPro"/>
</dbReference>
<keyword evidence="2" id="KW-1277">Toxin-antitoxin system</keyword>
<dbReference type="Pfam" id="PF04221">
    <property type="entry name" value="RelB"/>
    <property type="match status" value="1"/>
</dbReference>
<proteinExistence type="inferred from homology"/>
<protein>
    <recommendedName>
        <fullName evidence="5">Damage-inducible protein J</fullName>
    </recommendedName>
</protein>
<dbReference type="Proteomes" id="UP000036106">
    <property type="component" value="Chromosome"/>
</dbReference>
<dbReference type="InterPro" id="IPR013321">
    <property type="entry name" value="Arc_rbn_hlx_hlx"/>
</dbReference>
<evidence type="ECO:0000313" key="3">
    <source>
        <dbReference type="EMBL" id="AKP67271.1"/>
    </source>
</evidence>
<dbReference type="AlphaFoldDB" id="A0A0H4QJQ5"/>
<dbReference type="NCBIfam" id="TIGR02384">
    <property type="entry name" value="RelB_DinJ"/>
    <property type="match status" value="1"/>
</dbReference>
<keyword evidence="4" id="KW-1185">Reference proteome</keyword>